<dbReference type="Proteomes" id="UP000179003">
    <property type="component" value="Unassembled WGS sequence"/>
</dbReference>
<protein>
    <recommendedName>
        <fullName evidence="1">SGNH hydrolase-type esterase domain-containing protein</fullName>
    </recommendedName>
</protein>
<name>A0A1F5EIN1_9BACT</name>
<evidence type="ECO:0000259" key="1">
    <source>
        <dbReference type="Pfam" id="PF13472"/>
    </source>
</evidence>
<dbReference type="PANTHER" id="PTHR30383">
    <property type="entry name" value="THIOESTERASE 1/PROTEASE 1/LYSOPHOSPHOLIPASE L1"/>
    <property type="match status" value="1"/>
</dbReference>
<dbReference type="Gene3D" id="3.40.50.1110">
    <property type="entry name" value="SGNH hydrolase"/>
    <property type="match status" value="1"/>
</dbReference>
<feature type="domain" description="SGNH hydrolase-type esterase" evidence="1">
    <location>
        <begin position="8"/>
        <end position="180"/>
    </location>
</feature>
<evidence type="ECO:0000313" key="3">
    <source>
        <dbReference type="Proteomes" id="UP000179003"/>
    </source>
</evidence>
<dbReference type="STRING" id="1797582.A2442_00360"/>
<dbReference type="InterPro" id="IPR051532">
    <property type="entry name" value="Ester_Hydrolysis_Enzymes"/>
</dbReference>
<dbReference type="InterPro" id="IPR013830">
    <property type="entry name" value="SGNH_hydro"/>
</dbReference>
<sequence length="190" mass="22022">MNLKTICVFGDSLVYGVGDSQEGGWVSRLQSKLKEKYNLRNYGIPGDHSGDLLERIDEECKEKKPDIIIFSIGANDSQYKEKEEVNFIKLKTFKENLEKLFTYAKKITPEIIFVGLPRMNDSVTTKWNFAWHFCNKNLEKYDSEIKNFCEKNNLQYIPIYDLMGKGDLSDGAHPNNEGYKKIAERIQTFL</sequence>
<gene>
    <name evidence="2" type="ORF">A2442_00360</name>
</gene>
<evidence type="ECO:0000313" key="2">
    <source>
        <dbReference type="EMBL" id="OGD67064.1"/>
    </source>
</evidence>
<dbReference type="EMBL" id="MFAE01000009">
    <property type="protein sequence ID" value="OGD67064.1"/>
    <property type="molecule type" value="Genomic_DNA"/>
</dbReference>
<dbReference type="InterPro" id="IPR036514">
    <property type="entry name" value="SGNH_hydro_sf"/>
</dbReference>
<proteinExistence type="predicted"/>
<dbReference type="Pfam" id="PF13472">
    <property type="entry name" value="Lipase_GDSL_2"/>
    <property type="match status" value="1"/>
</dbReference>
<dbReference type="SUPFAM" id="SSF52266">
    <property type="entry name" value="SGNH hydrolase"/>
    <property type="match status" value="1"/>
</dbReference>
<accession>A0A1F5EIN1</accession>
<reference evidence="2 3" key="1">
    <citation type="journal article" date="2016" name="Nat. Commun.">
        <title>Thousands of microbial genomes shed light on interconnected biogeochemical processes in an aquifer system.</title>
        <authorList>
            <person name="Anantharaman K."/>
            <person name="Brown C.T."/>
            <person name="Hug L.A."/>
            <person name="Sharon I."/>
            <person name="Castelle C.J."/>
            <person name="Probst A.J."/>
            <person name="Thomas B.C."/>
            <person name="Singh A."/>
            <person name="Wilkins M.J."/>
            <person name="Karaoz U."/>
            <person name="Brodie E.L."/>
            <person name="Williams K.H."/>
            <person name="Hubbard S.S."/>
            <person name="Banfield J.F."/>
        </authorList>
    </citation>
    <scope>NUCLEOTIDE SEQUENCE [LARGE SCALE GENOMIC DNA]</scope>
</reference>
<dbReference type="GO" id="GO:0004622">
    <property type="term" value="F:phosphatidylcholine lysophospholipase activity"/>
    <property type="evidence" value="ECO:0007669"/>
    <property type="project" value="TreeGrafter"/>
</dbReference>
<comment type="caution">
    <text evidence="2">The sequence shown here is derived from an EMBL/GenBank/DDBJ whole genome shotgun (WGS) entry which is preliminary data.</text>
</comment>
<dbReference type="PANTHER" id="PTHR30383:SF5">
    <property type="entry name" value="SGNH HYDROLASE-TYPE ESTERASE DOMAIN-CONTAINING PROTEIN"/>
    <property type="match status" value="1"/>
</dbReference>
<dbReference type="AlphaFoldDB" id="A0A1F5EIN1"/>
<organism evidence="2 3">
    <name type="scientific">Candidatus Campbellbacteria bacterium RIFOXYC2_FULL_35_25</name>
    <dbReference type="NCBI Taxonomy" id="1797582"/>
    <lineage>
        <taxon>Bacteria</taxon>
        <taxon>Candidatus Campbelliibacteriota</taxon>
    </lineage>
</organism>